<accession>A0A3N4P054</accession>
<keyword evidence="1 2" id="KW-0238">DNA-binding</keyword>
<dbReference type="Proteomes" id="UP000270856">
    <property type="component" value="Unassembled WGS sequence"/>
</dbReference>
<dbReference type="OrthoDB" id="9809878at2"/>
<sequence>VEGKLTTRSYQDKEGTKKYSTEVVVNELLMLGKNKSA</sequence>
<dbReference type="EMBL" id="RPFJ01000008">
    <property type="protein sequence ID" value="RPD97920.1"/>
    <property type="molecule type" value="Genomic_DNA"/>
</dbReference>
<dbReference type="PROSITE" id="PS50935">
    <property type="entry name" value="SSB"/>
    <property type="match status" value="1"/>
</dbReference>
<comment type="caution">
    <text evidence="4">The sequence shown here is derived from an EMBL/GenBank/DDBJ whole genome shotgun (WGS) entry which is preliminary data.</text>
</comment>
<dbReference type="Pfam" id="PF00436">
    <property type="entry name" value="SSB"/>
    <property type="match status" value="1"/>
</dbReference>
<proteinExistence type="predicted"/>
<name>A0A3N4P054_9FLAO</name>
<dbReference type="Gene3D" id="2.40.50.140">
    <property type="entry name" value="Nucleic acid-binding proteins"/>
    <property type="match status" value="1"/>
</dbReference>
<evidence type="ECO:0000313" key="3">
    <source>
        <dbReference type="EMBL" id="RPD94392.1"/>
    </source>
</evidence>
<dbReference type="InterPro" id="IPR000424">
    <property type="entry name" value="Primosome_PriB/ssb"/>
</dbReference>
<dbReference type="RefSeq" id="WP_148084083.1">
    <property type="nucleotide sequence ID" value="NZ_RPFJ01000008.1"/>
</dbReference>
<evidence type="ECO:0000256" key="2">
    <source>
        <dbReference type="PROSITE-ProRule" id="PRU00252"/>
    </source>
</evidence>
<evidence type="ECO:0000313" key="5">
    <source>
        <dbReference type="Proteomes" id="UP000270856"/>
    </source>
</evidence>
<dbReference type="GO" id="GO:0003697">
    <property type="term" value="F:single-stranded DNA binding"/>
    <property type="evidence" value="ECO:0007669"/>
    <property type="project" value="InterPro"/>
</dbReference>
<dbReference type="InterPro" id="IPR012340">
    <property type="entry name" value="NA-bd_OB-fold"/>
</dbReference>
<feature type="non-terminal residue" evidence="4">
    <location>
        <position position="1"/>
    </location>
</feature>
<dbReference type="EMBL" id="RPFJ01000018">
    <property type="protein sequence ID" value="RPD94392.1"/>
    <property type="molecule type" value="Genomic_DNA"/>
</dbReference>
<reference evidence="4 5" key="1">
    <citation type="submission" date="2018-11" db="EMBL/GenBank/DDBJ databases">
        <title>Aureibaculum marinum gen. nov., sp. nov., a member of the family Flavobacteriaceae isolated from the Bohai Sea.</title>
        <authorList>
            <person name="Ji X."/>
        </authorList>
    </citation>
    <scope>NUCLEOTIDE SEQUENCE [LARGE SCALE GENOMIC DNA]</scope>
    <source>
        <strain evidence="4 5">BH-SD17</strain>
    </source>
</reference>
<keyword evidence="5" id="KW-1185">Reference proteome</keyword>
<protein>
    <submittedName>
        <fullName evidence="4">Single-stranded DNA-binding protein</fullName>
    </submittedName>
</protein>
<dbReference type="SUPFAM" id="SSF50249">
    <property type="entry name" value="Nucleic acid-binding proteins"/>
    <property type="match status" value="1"/>
</dbReference>
<organism evidence="4 5">
    <name type="scientific">Aureibaculum marinum</name>
    <dbReference type="NCBI Taxonomy" id="2487930"/>
    <lineage>
        <taxon>Bacteria</taxon>
        <taxon>Pseudomonadati</taxon>
        <taxon>Bacteroidota</taxon>
        <taxon>Flavobacteriia</taxon>
        <taxon>Flavobacteriales</taxon>
        <taxon>Flavobacteriaceae</taxon>
        <taxon>Aureibaculum</taxon>
    </lineage>
</organism>
<evidence type="ECO:0000313" key="4">
    <source>
        <dbReference type="EMBL" id="RPD97920.1"/>
    </source>
</evidence>
<gene>
    <name evidence="4" type="ORF">EGM88_07060</name>
    <name evidence="3" type="ORF">EGM88_12500</name>
</gene>
<evidence type="ECO:0000256" key="1">
    <source>
        <dbReference type="ARBA" id="ARBA00023125"/>
    </source>
</evidence>
<dbReference type="AlphaFoldDB" id="A0A3N4P054"/>